<name>A0A9R0ZX49_TRITD</name>
<dbReference type="Gramene" id="TRITD7Bv1G037190.2">
    <property type="protein sequence ID" value="TRITD7Bv1G037190.2"/>
    <property type="gene ID" value="TRITD7Bv1G037190"/>
</dbReference>
<dbReference type="SMART" id="SM00733">
    <property type="entry name" value="Mterf"/>
    <property type="match status" value="5"/>
</dbReference>
<proteinExistence type="inferred from homology"/>
<dbReference type="PANTHER" id="PTHR13068:SF177">
    <property type="entry name" value="OS06G0224900 PROTEIN"/>
    <property type="match status" value="1"/>
</dbReference>
<dbReference type="FunFam" id="1.25.70.10:FF:000001">
    <property type="entry name" value="Mitochondrial transcription termination factor-like"/>
    <property type="match status" value="1"/>
</dbReference>
<evidence type="ECO:0000256" key="1">
    <source>
        <dbReference type="ARBA" id="ARBA00007692"/>
    </source>
</evidence>
<keyword evidence="2" id="KW-0806">Transcription termination</keyword>
<dbReference type="InterPro" id="IPR038538">
    <property type="entry name" value="MTERF_sf"/>
</dbReference>
<organism evidence="4 5">
    <name type="scientific">Triticum turgidum subsp. durum</name>
    <name type="common">Durum wheat</name>
    <name type="synonym">Triticum durum</name>
    <dbReference type="NCBI Taxonomy" id="4567"/>
    <lineage>
        <taxon>Eukaryota</taxon>
        <taxon>Viridiplantae</taxon>
        <taxon>Streptophyta</taxon>
        <taxon>Embryophyta</taxon>
        <taxon>Tracheophyta</taxon>
        <taxon>Spermatophyta</taxon>
        <taxon>Magnoliopsida</taxon>
        <taxon>Liliopsida</taxon>
        <taxon>Poales</taxon>
        <taxon>Poaceae</taxon>
        <taxon>BOP clade</taxon>
        <taxon>Pooideae</taxon>
        <taxon>Triticodae</taxon>
        <taxon>Triticeae</taxon>
        <taxon>Triticinae</taxon>
        <taxon>Triticum</taxon>
    </lineage>
</organism>
<dbReference type="GO" id="GO:0006353">
    <property type="term" value="P:DNA-templated transcription termination"/>
    <property type="evidence" value="ECO:0007669"/>
    <property type="project" value="UniProtKB-KW"/>
</dbReference>
<gene>
    <name evidence="4" type="ORF">TRITD_7Bv1G037190</name>
</gene>
<keyword evidence="3" id="KW-0809">Transit peptide</keyword>
<protein>
    <submittedName>
        <fullName evidence="4">Uncharacterized protein</fullName>
    </submittedName>
</protein>
<evidence type="ECO:0000256" key="3">
    <source>
        <dbReference type="ARBA" id="ARBA00022946"/>
    </source>
</evidence>
<dbReference type="InterPro" id="IPR003690">
    <property type="entry name" value="MTERF"/>
</dbReference>
<comment type="similarity">
    <text evidence="1">Belongs to the mTERF family.</text>
</comment>
<dbReference type="Gene3D" id="1.25.70.10">
    <property type="entry name" value="Transcription termination factor 3, mitochondrial"/>
    <property type="match status" value="1"/>
</dbReference>
<reference evidence="4 5" key="1">
    <citation type="submission" date="2017-09" db="EMBL/GenBank/DDBJ databases">
        <authorList>
            <consortium name="International Durum Wheat Genome Sequencing Consortium (IDWGSC)"/>
            <person name="Milanesi L."/>
        </authorList>
    </citation>
    <scope>NUCLEOTIDE SEQUENCE [LARGE SCALE GENOMIC DNA]</scope>
    <source>
        <strain evidence="5">cv. Svevo</strain>
    </source>
</reference>
<dbReference type="OMA" id="MYSYQRR"/>
<dbReference type="Pfam" id="PF02536">
    <property type="entry name" value="mTERF"/>
    <property type="match status" value="1"/>
</dbReference>
<dbReference type="AlphaFoldDB" id="A0A9R0ZX49"/>
<keyword evidence="5" id="KW-1185">Reference proteome</keyword>
<keyword evidence="2" id="KW-0805">Transcription regulation</keyword>
<sequence>MYYHEEKKAAQQEIGHLECKNPTATTSQTPSGQSTAAAAAMLHLRKLFLSASHVPTPSLSPLSPLHRLLAATAPASPEPFAVEEYLVTNCGLSRPKARKASKKLAHLKSSSRIDAVLAFLAALGISPSGTAAIVAADPQLLCADVELNLAKRVDELTGLGLKRSQIARLIPLARATFRSSSLGPNLAFWLPVFGSFEKLLGAIKANGGILGADLEKVAKPNLAILQQCGISVKEFSDTYLTRVLTRLPEYVQNAVLYIDKLGVPRDSPMFRYALMAFAFQSQEKIDRKMGNLEMLGWSQDDVLTAVRKMPSILTMSEERMQTTVNFLTRDVGLEIRYIAQRPVLVMYSYQRRLLPRHSLLNILNSKDLLYPELDFYSIVALTERKFLDKYVHPYEKSIPGLAATYASYCAEKVPNEVST</sequence>
<dbReference type="PANTHER" id="PTHR13068">
    <property type="entry name" value="CGI-12 PROTEIN-RELATED"/>
    <property type="match status" value="1"/>
</dbReference>
<dbReference type="Proteomes" id="UP000324705">
    <property type="component" value="Chromosome 7B"/>
</dbReference>
<evidence type="ECO:0000313" key="5">
    <source>
        <dbReference type="Proteomes" id="UP000324705"/>
    </source>
</evidence>
<accession>A0A9R0ZX49</accession>
<dbReference type="GO" id="GO:0003676">
    <property type="term" value="F:nucleic acid binding"/>
    <property type="evidence" value="ECO:0007669"/>
    <property type="project" value="InterPro"/>
</dbReference>
<dbReference type="EMBL" id="LT934124">
    <property type="protein sequence ID" value="VAI84366.1"/>
    <property type="molecule type" value="Genomic_DNA"/>
</dbReference>
<evidence type="ECO:0000256" key="2">
    <source>
        <dbReference type="ARBA" id="ARBA00022472"/>
    </source>
</evidence>
<keyword evidence="2" id="KW-0804">Transcription</keyword>
<evidence type="ECO:0000313" key="4">
    <source>
        <dbReference type="EMBL" id="VAI84366.1"/>
    </source>
</evidence>